<evidence type="ECO:0000256" key="1">
    <source>
        <dbReference type="ARBA" id="ARBA00007116"/>
    </source>
</evidence>
<keyword evidence="11" id="KW-1185">Reference proteome</keyword>
<dbReference type="Pfam" id="PF00861">
    <property type="entry name" value="Ribosomal_L18p"/>
    <property type="match status" value="1"/>
</dbReference>
<keyword evidence="3 7" id="KW-0694">RNA-binding</keyword>
<dbReference type="FunFam" id="3.30.420.100:FF:000001">
    <property type="entry name" value="50S ribosomal protein L18"/>
    <property type="match status" value="1"/>
</dbReference>
<dbReference type="GO" id="GO:0006412">
    <property type="term" value="P:translation"/>
    <property type="evidence" value="ECO:0007669"/>
    <property type="project" value="UniProtKB-UniRule"/>
</dbReference>
<evidence type="ECO:0000256" key="8">
    <source>
        <dbReference type="SAM" id="MobiDB-lite"/>
    </source>
</evidence>
<evidence type="ECO:0000313" key="11">
    <source>
        <dbReference type="Proteomes" id="UP000054735"/>
    </source>
</evidence>
<evidence type="ECO:0000256" key="2">
    <source>
        <dbReference type="ARBA" id="ARBA00022730"/>
    </source>
</evidence>
<name>A0A378ICT4_9GAMM</name>
<evidence type="ECO:0000313" key="12">
    <source>
        <dbReference type="Proteomes" id="UP000255066"/>
    </source>
</evidence>
<gene>
    <name evidence="7 10" type="primary">rplR</name>
    <name evidence="9" type="ORF">Lbir_3185</name>
    <name evidence="10" type="ORF">NCTC12437_02818</name>
</gene>
<dbReference type="InterPro" id="IPR004389">
    <property type="entry name" value="Ribosomal_uL18_bac-type"/>
</dbReference>
<dbReference type="EMBL" id="LNXT01000052">
    <property type="protein sequence ID" value="KTC66883.1"/>
    <property type="molecule type" value="Genomic_DNA"/>
</dbReference>
<evidence type="ECO:0000256" key="6">
    <source>
        <dbReference type="ARBA" id="ARBA00035197"/>
    </source>
</evidence>
<dbReference type="NCBIfam" id="TIGR00060">
    <property type="entry name" value="L18_bact"/>
    <property type="match status" value="1"/>
</dbReference>
<comment type="subunit">
    <text evidence="7">Part of the 50S ribosomal subunit; part of the 5S rRNA/L5/L18/L25 subcomplex. Contacts the 5S and 23S rRNAs.</text>
</comment>
<dbReference type="OrthoDB" id="9810939at2"/>
<comment type="function">
    <text evidence="7">This is one of the proteins that bind and probably mediate the attachment of the 5S RNA into the large ribosomal subunit, where it forms part of the central protuberance.</text>
</comment>
<reference evidence="10 12" key="2">
    <citation type="submission" date="2018-06" db="EMBL/GenBank/DDBJ databases">
        <authorList>
            <consortium name="Pathogen Informatics"/>
            <person name="Doyle S."/>
        </authorList>
    </citation>
    <scope>NUCLEOTIDE SEQUENCE [LARGE SCALE GENOMIC DNA]</scope>
    <source>
        <strain evidence="10 12">NCTC12437</strain>
    </source>
</reference>
<dbReference type="HAMAP" id="MF_01337_B">
    <property type="entry name" value="Ribosomal_uL18_B"/>
    <property type="match status" value="1"/>
</dbReference>
<evidence type="ECO:0000256" key="4">
    <source>
        <dbReference type="ARBA" id="ARBA00022980"/>
    </source>
</evidence>
<reference evidence="9 11" key="1">
    <citation type="submission" date="2015-11" db="EMBL/GenBank/DDBJ databases">
        <title>Genomic analysis of 38 Legionella species identifies large and diverse effector repertoires.</title>
        <authorList>
            <person name="Burstein D."/>
            <person name="Amaro F."/>
            <person name="Zusman T."/>
            <person name="Lifshitz Z."/>
            <person name="Cohen O."/>
            <person name="Gilbert J.A."/>
            <person name="Pupko T."/>
            <person name="Shuman H.A."/>
            <person name="Segal G."/>
        </authorList>
    </citation>
    <scope>NUCLEOTIDE SEQUENCE [LARGE SCALE GENOMIC DNA]</scope>
    <source>
        <strain evidence="9 11">CDC#1407-AL-14</strain>
    </source>
</reference>
<comment type="similarity">
    <text evidence="1 7">Belongs to the universal ribosomal protein uL18 family.</text>
</comment>
<evidence type="ECO:0000313" key="9">
    <source>
        <dbReference type="EMBL" id="KTC66883.1"/>
    </source>
</evidence>
<keyword evidence="2 7" id="KW-0699">rRNA-binding</keyword>
<evidence type="ECO:0000256" key="3">
    <source>
        <dbReference type="ARBA" id="ARBA00022884"/>
    </source>
</evidence>
<dbReference type="AlphaFoldDB" id="A0A378ICT4"/>
<keyword evidence="4 7" id="KW-0689">Ribosomal protein</keyword>
<evidence type="ECO:0000256" key="5">
    <source>
        <dbReference type="ARBA" id="ARBA00023274"/>
    </source>
</evidence>
<keyword evidence="5 7" id="KW-0687">Ribonucleoprotein</keyword>
<dbReference type="CDD" id="cd00432">
    <property type="entry name" value="Ribosomal_L18_L5e"/>
    <property type="match status" value="1"/>
</dbReference>
<sequence>MSKINARARRGAKTKARQKHCGRPRLVVYRSTTHIYAQIIVPGKDGDRVVVSCSTVDKEAKGSIKGTKVEQATLVGKLLGERAKAHQITDVAFDRAGYKYHGRIKALADGAREAGLNF</sequence>
<dbReference type="STRING" id="28083.Lbir_3185"/>
<protein>
    <recommendedName>
        <fullName evidence="6 7">Large ribosomal subunit protein uL18</fullName>
    </recommendedName>
</protein>
<dbReference type="GO" id="GO:0022625">
    <property type="term" value="C:cytosolic large ribosomal subunit"/>
    <property type="evidence" value="ECO:0007669"/>
    <property type="project" value="TreeGrafter"/>
</dbReference>
<proteinExistence type="inferred from homology"/>
<dbReference type="RefSeq" id="WP_058525163.1">
    <property type="nucleotide sequence ID" value="NZ_CAAAHV010000014.1"/>
</dbReference>
<organism evidence="10 12">
    <name type="scientific">Legionella birminghamensis</name>
    <dbReference type="NCBI Taxonomy" id="28083"/>
    <lineage>
        <taxon>Bacteria</taxon>
        <taxon>Pseudomonadati</taxon>
        <taxon>Pseudomonadota</taxon>
        <taxon>Gammaproteobacteria</taxon>
        <taxon>Legionellales</taxon>
        <taxon>Legionellaceae</taxon>
        <taxon>Legionella</taxon>
    </lineage>
</organism>
<dbReference type="GO" id="GO:0008097">
    <property type="term" value="F:5S rRNA binding"/>
    <property type="evidence" value="ECO:0007669"/>
    <property type="project" value="TreeGrafter"/>
</dbReference>
<dbReference type="Proteomes" id="UP000255066">
    <property type="component" value="Unassembled WGS sequence"/>
</dbReference>
<accession>A0A378ICT4</accession>
<dbReference type="Proteomes" id="UP000054735">
    <property type="component" value="Unassembled WGS sequence"/>
</dbReference>
<dbReference type="PANTHER" id="PTHR12899:SF3">
    <property type="entry name" value="LARGE RIBOSOMAL SUBUNIT PROTEIN UL18M"/>
    <property type="match status" value="1"/>
</dbReference>
<dbReference type="PANTHER" id="PTHR12899">
    <property type="entry name" value="39S RIBOSOMAL PROTEIN L18, MITOCHONDRIAL"/>
    <property type="match status" value="1"/>
</dbReference>
<evidence type="ECO:0000313" key="10">
    <source>
        <dbReference type="EMBL" id="STX33009.1"/>
    </source>
</evidence>
<dbReference type="InterPro" id="IPR005484">
    <property type="entry name" value="Ribosomal_uL18_bac/plant/anim"/>
</dbReference>
<evidence type="ECO:0000256" key="7">
    <source>
        <dbReference type="HAMAP-Rule" id="MF_01337"/>
    </source>
</evidence>
<dbReference type="InterPro" id="IPR057268">
    <property type="entry name" value="Ribosomal_L18"/>
</dbReference>
<feature type="region of interest" description="Disordered" evidence="8">
    <location>
        <begin position="1"/>
        <end position="21"/>
    </location>
</feature>
<dbReference type="SUPFAM" id="SSF53137">
    <property type="entry name" value="Translational machinery components"/>
    <property type="match status" value="1"/>
</dbReference>
<dbReference type="EMBL" id="UGNW01000001">
    <property type="protein sequence ID" value="STX33009.1"/>
    <property type="molecule type" value="Genomic_DNA"/>
</dbReference>
<dbReference type="Gene3D" id="3.30.420.100">
    <property type="match status" value="1"/>
</dbReference>
<dbReference type="GO" id="GO:0003735">
    <property type="term" value="F:structural constituent of ribosome"/>
    <property type="evidence" value="ECO:0007669"/>
    <property type="project" value="InterPro"/>
</dbReference>